<comment type="catalytic activity">
    <reaction evidence="2">
        <text>L-glutamyl-[protein] + S-adenosyl-L-methionine = [protein]-L-glutamate 5-O-methyl ester + S-adenosyl-L-homocysteine</text>
        <dbReference type="Rhea" id="RHEA:24452"/>
        <dbReference type="Rhea" id="RHEA-COMP:10208"/>
        <dbReference type="Rhea" id="RHEA-COMP:10311"/>
        <dbReference type="ChEBI" id="CHEBI:29973"/>
        <dbReference type="ChEBI" id="CHEBI:57856"/>
        <dbReference type="ChEBI" id="CHEBI:59789"/>
        <dbReference type="ChEBI" id="CHEBI:82795"/>
        <dbReference type="EC" id="2.1.1.80"/>
    </reaction>
</comment>
<dbReference type="InterPro" id="IPR022642">
    <property type="entry name" value="CheR_C"/>
</dbReference>
<feature type="active site" evidence="10">
    <location>
        <position position="167"/>
    </location>
</feature>
<evidence type="ECO:0000256" key="5">
    <source>
        <dbReference type="ARBA" id="ARBA00022679"/>
    </source>
</evidence>
<feature type="domain" description="CheR-type methyltransferase" evidence="14">
    <location>
        <begin position="228"/>
        <end position="503"/>
    </location>
</feature>
<evidence type="ECO:0000256" key="7">
    <source>
        <dbReference type="ARBA" id="ARBA00022741"/>
    </source>
</evidence>
<dbReference type="Gene3D" id="3.30.450.20">
    <property type="entry name" value="PAS domain"/>
    <property type="match status" value="2"/>
</dbReference>
<evidence type="ECO:0000256" key="2">
    <source>
        <dbReference type="ARBA" id="ARBA00001541"/>
    </source>
</evidence>
<dbReference type="GO" id="GO:0005524">
    <property type="term" value="F:ATP binding"/>
    <property type="evidence" value="ECO:0007669"/>
    <property type="project" value="UniProtKB-KW"/>
</dbReference>
<evidence type="ECO:0000259" key="12">
    <source>
        <dbReference type="PROSITE" id="PS50113"/>
    </source>
</evidence>
<accession>A0A6L7GG82</accession>
<comment type="caution">
    <text evidence="15">The sequence shown here is derived from an EMBL/GenBank/DDBJ whole genome shotgun (WGS) entry which is preliminary data.</text>
</comment>
<evidence type="ECO:0000256" key="10">
    <source>
        <dbReference type="PROSITE-ProRule" id="PRU00050"/>
    </source>
</evidence>
<dbReference type="Gene3D" id="3.40.50.180">
    <property type="entry name" value="Methylesterase CheB, C-terminal domain"/>
    <property type="match status" value="1"/>
</dbReference>
<dbReference type="InterPro" id="IPR013655">
    <property type="entry name" value="PAS_fold_3"/>
</dbReference>
<dbReference type="PANTHER" id="PTHR24422:SF27">
    <property type="entry name" value="PROTEIN-GLUTAMATE O-METHYLTRANSFERASE"/>
    <property type="match status" value="1"/>
</dbReference>
<dbReference type="InterPro" id="IPR000700">
    <property type="entry name" value="PAS-assoc_C"/>
</dbReference>
<feature type="active site" evidence="10">
    <location>
        <position position="75"/>
    </location>
</feature>
<dbReference type="AlphaFoldDB" id="A0A6L7GG82"/>
<feature type="domain" description="CheB-type methylesterase" evidence="13">
    <location>
        <begin position="36"/>
        <end position="225"/>
    </location>
</feature>
<dbReference type="PRINTS" id="PR00996">
    <property type="entry name" value="CHERMTFRASE"/>
</dbReference>
<keyword evidence="3" id="KW-0597">Phosphoprotein</keyword>
<keyword evidence="8" id="KW-0418">Kinase</keyword>
<dbReference type="GO" id="GO:0000156">
    <property type="term" value="F:phosphorelay response regulator activity"/>
    <property type="evidence" value="ECO:0007669"/>
    <property type="project" value="InterPro"/>
</dbReference>
<keyword evidence="10" id="KW-0378">Hydrolase</keyword>
<dbReference type="InterPro" id="IPR011102">
    <property type="entry name" value="Sig_transdc_His_kinase_HWE"/>
</dbReference>
<keyword evidence="10" id="KW-0145">Chemotaxis</keyword>
<evidence type="ECO:0000256" key="9">
    <source>
        <dbReference type="ARBA" id="ARBA00022840"/>
    </source>
</evidence>
<keyword evidence="16" id="KW-1185">Reference proteome</keyword>
<dbReference type="Proteomes" id="UP000473531">
    <property type="component" value="Unassembled WGS sequence"/>
</dbReference>
<dbReference type="GO" id="GO:0008983">
    <property type="term" value="F:protein-glutamate O-methyltransferase activity"/>
    <property type="evidence" value="ECO:0007669"/>
    <property type="project" value="UniProtKB-EC"/>
</dbReference>
<evidence type="ECO:0000313" key="15">
    <source>
        <dbReference type="EMBL" id="MXP14887.1"/>
    </source>
</evidence>
<dbReference type="Gene3D" id="3.30.565.10">
    <property type="entry name" value="Histidine kinase-like ATPase, C-terminal domain"/>
    <property type="match status" value="1"/>
</dbReference>
<sequence>MQTGCCLAAWKPSPTQSRCWSAIKLKIGRKFMTESKGQVLPIVGIGASAGGLEALRELFKGCGDKPGIAFVVVQHLDPNHDSLMAQLLERFTEMTVTQAAGGEMIEGDHVYVIPPGHGLAIEDGTLRLTEFTDPRGLRRPIDDFFESLANERGNKAGCVILSGTGGDGSRGLRAIKEFGGLAVVQEPSTARYDGMPVSAIATGLVDIVLPPAQVIEALRNFFDRADSIALDEAHEAADHVDEMCTALREAVGHDFSGYKRSTLSRRIARRMQVIDVSTSDEYLARLKADAGECQALFRDLLINVTRFFRDREEFEKLESLVIDPMVAASRDAHELRIWVAGCSSGEEAYTIAMLVSDAMRRHERHPYVQIFATDIDEKMLEIARGATYPLAALPDIPTEYQSHYIDIGMEHFTIAPRVRDMVRFSSHNLVRDPPYSKIDLLCCRNLLIYFDEDLQREVMPAFHFALAEQGKMFLGSSESIGRFEDLFTTLDQRARLFERRDTPTRYPLKFSAQPAKSRRLRQPAAKIEDRPRSLDLAALTKLAERHAPVSMLVDAEGILLNQWGAVSRYLSFPDRNDGQINVLRQVKPGLGELLGPLLRETVRDNVPKIARNIQAETDFGLLPMNVMIDPIGSGAFLIVFRETGALAVRGPDDYQEYERGDGEMQFLQEELQSARLRLRTTVEELETANEELKSSNEEMMSMNEELQSTNEELTTVNDELKAKVDQVTTAHSDLKNFFDSTELVVLVVDANLNLRSSTDAADTLFSVGPGHVGLPLATLPTTLTDRKYVSLAADAARAGHVGEYRTSSDDGSQQYVARVLPYRLLDGSLAGATLVFTDVTQALKLETALTEERARLRMALDVARIGIWEYEPSTGRTTLDEMERGLMGIASEPEGEFMDPILARLPSEDRDRVNSALRRAMDGTHAYDETFRVMLDDGSVRWLHGLGRKVTVGDTDKFIGVSYDVTAEREQLVQRELMLREMNHRVKNLFAVITALTKMSARHADDVDRFALELCDRIHALGRSHAMTVDVTNGSAELRLLLEAALKPASGRQKITLDGPDVHIANSAITPVGMILHEWATNSTKYGALSVDEGRLVVEWSTNDAGRIAIDWRETGGGTSSVEGTGFGVQLIEASARQISGKATGQSVEGGYQRTLELSAAD</sequence>
<dbReference type="GO" id="GO:0006935">
    <property type="term" value="P:chemotaxis"/>
    <property type="evidence" value="ECO:0007669"/>
    <property type="project" value="UniProtKB-UniRule"/>
</dbReference>
<keyword evidence="9" id="KW-0067">ATP-binding</keyword>
<dbReference type="PROSITE" id="PS50122">
    <property type="entry name" value="CHEB"/>
    <property type="match status" value="1"/>
</dbReference>
<dbReference type="Pfam" id="PF07536">
    <property type="entry name" value="HWE_HK"/>
    <property type="match status" value="1"/>
</dbReference>
<dbReference type="Pfam" id="PF03705">
    <property type="entry name" value="CheR_N"/>
    <property type="match status" value="1"/>
</dbReference>
<dbReference type="SUPFAM" id="SSF52738">
    <property type="entry name" value="Methylesterase CheB, C-terminal domain"/>
    <property type="match status" value="1"/>
</dbReference>
<dbReference type="PROSITE" id="PS50123">
    <property type="entry name" value="CHER"/>
    <property type="match status" value="1"/>
</dbReference>
<dbReference type="Pfam" id="PF08447">
    <property type="entry name" value="PAS_3"/>
    <property type="match status" value="1"/>
</dbReference>
<dbReference type="SMART" id="SM00138">
    <property type="entry name" value="MeTrc"/>
    <property type="match status" value="1"/>
</dbReference>
<name>A0A6L7GG82_9SPHN</name>
<dbReference type="InterPro" id="IPR035965">
    <property type="entry name" value="PAS-like_dom_sf"/>
</dbReference>
<evidence type="ECO:0000259" key="13">
    <source>
        <dbReference type="PROSITE" id="PS50122"/>
    </source>
</evidence>
<evidence type="ECO:0000256" key="6">
    <source>
        <dbReference type="ARBA" id="ARBA00022691"/>
    </source>
</evidence>
<dbReference type="InterPro" id="IPR035909">
    <property type="entry name" value="CheB_C"/>
</dbReference>
<dbReference type="Gene3D" id="3.40.50.150">
    <property type="entry name" value="Vaccinia Virus protein VP39"/>
    <property type="match status" value="1"/>
</dbReference>
<keyword evidence="11" id="KW-0175">Coiled coil</keyword>
<evidence type="ECO:0000256" key="3">
    <source>
        <dbReference type="ARBA" id="ARBA00022553"/>
    </source>
</evidence>
<dbReference type="EMBL" id="WTYU01000002">
    <property type="protein sequence ID" value="MXP14887.1"/>
    <property type="molecule type" value="Genomic_DNA"/>
</dbReference>
<dbReference type="Pfam" id="PF01739">
    <property type="entry name" value="CheR"/>
    <property type="match status" value="1"/>
</dbReference>
<feature type="coiled-coil region" evidence="11">
    <location>
        <begin position="657"/>
        <end position="730"/>
    </location>
</feature>
<dbReference type="CDD" id="cd16434">
    <property type="entry name" value="CheB-CheR_fusion"/>
    <property type="match status" value="1"/>
</dbReference>
<dbReference type="Pfam" id="PF01339">
    <property type="entry name" value="CheB_methylest"/>
    <property type="match status" value="1"/>
</dbReference>
<evidence type="ECO:0000259" key="14">
    <source>
        <dbReference type="PROSITE" id="PS50123"/>
    </source>
</evidence>
<keyword evidence="7" id="KW-0547">Nucleotide-binding</keyword>
<dbReference type="GO" id="GO:0032259">
    <property type="term" value="P:methylation"/>
    <property type="evidence" value="ECO:0007669"/>
    <property type="project" value="UniProtKB-KW"/>
</dbReference>
<evidence type="ECO:0000256" key="4">
    <source>
        <dbReference type="ARBA" id="ARBA00022603"/>
    </source>
</evidence>
<feature type="active site" evidence="10">
    <location>
        <position position="48"/>
    </location>
</feature>
<dbReference type="GO" id="GO:0008984">
    <property type="term" value="F:protein-glutamate methylesterase activity"/>
    <property type="evidence" value="ECO:0007669"/>
    <property type="project" value="InterPro"/>
</dbReference>
<feature type="domain" description="PAC" evidence="12">
    <location>
        <begin position="800"/>
        <end position="851"/>
    </location>
</feature>
<keyword evidence="4" id="KW-0489">Methyltransferase</keyword>
<dbReference type="InterPro" id="IPR000780">
    <property type="entry name" value="CheR_MeTrfase"/>
</dbReference>
<reference evidence="15 16" key="1">
    <citation type="submission" date="2019-12" db="EMBL/GenBank/DDBJ databases">
        <title>Genomic-based taxomic classification of the family Erythrobacteraceae.</title>
        <authorList>
            <person name="Xu L."/>
        </authorList>
    </citation>
    <scope>NUCLEOTIDE SEQUENCE [LARGE SCALE GENOMIC DNA]</scope>
    <source>
        <strain evidence="15 16">KCTC 52259</strain>
    </source>
</reference>
<evidence type="ECO:0000256" key="1">
    <source>
        <dbReference type="ARBA" id="ARBA00000085"/>
    </source>
</evidence>
<dbReference type="InterPro" id="IPR029063">
    <property type="entry name" value="SAM-dependent_MTases_sf"/>
</dbReference>
<dbReference type="GO" id="GO:0005737">
    <property type="term" value="C:cytoplasm"/>
    <property type="evidence" value="ECO:0007669"/>
    <property type="project" value="InterPro"/>
</dbReference>
<evidence type="ECO:0000256" key="8">
    <source>
        <dbReference type="ARBA" id="ARBA00022777"/>
    </source>
</evidence>
<dbReference type="SUPFAM" id="SSF53335">
    <property type="entry name" value="S-adenosyl-L-methionine-dependent methyltransferases"/>
    <property type="match status" value="1"/>
</dbReference>
<dbReference type="InterPro" id="IPR036804">
    <property type="entry name" value="CheR_N_sf"/>
</dbReference>
<comment type="catalytic activity">
    <reaction evidence="1">
        <text>ATP + protein L-histidine = ADP + protein N-phospho-L-histidine.</text>
        <dbReference type="EC" id="2.7.13.3"/>
    </reaction>
</comment>
<dbReference type="Gene3D" id="1.10.155.10">
    <property type="entry name" value="Chemotaxis receptor methyltransferase CheR, N-terminal domain"/>
    <property type="match status" value="1"/>
</dbReference>
<dbReference type="GO" id="GO:0004673">
    <property type="term" value="F:protein histidine kinase activity"/>
    <property type="evidence" value="ECO:0007669"/>
    <property type="project" value="UniProtKB-EC"/>
</dbReference>
<keyword evidence="5" id="KW-0808">Transferase</keyword>
<dbReference type="SUPFAM" id="SSF55785">
    <property type="entry name" value="PYP-like sensor domain (PAS domain)"/>
    <property type="match status" value="1"/>
</dbReference>
<dbReference type="InterPro" id="IPR000673">
    <property type="entry name" value="Sig_transdc_resp-reg_Me-estase"/>
</dbReference>
<proteinExistence type="predicted"/>
<dbReference type="SUPFAM" id="SSF47757">
    <property type="entry name" value="Chemotaxis receptor methyltransferase CheR, N-terminal domain"/>
    <property type="match status" value="1"/>
</dbReference>
<dbReference type="PROSITE" id="PS50113">
    <property type="entry name" value="PAC"/>
    <property type="match status" value="1"/>
</dbReference>
<organism evidence="15 16">
    <name type="scientific">Allopontixanthobacter confluentis</name>
    <dbReference type="NCBI Taxonomy" id="1849021"/>
    <lineage>
        <taxon>Bacteria</taxon>
        <taxon>Pseudomonadati</taxon>
        <taxon>Pseudomonadota</taxon>
        <taxon>Alphaproteobacteria</taxon>
        <taxon>Sphingomonadales</taxon>
        <taxon>Erythrobacteraceae</taxon>
        <taxon>Allopontixanthobacter</taxon>
    </lineage>
</organism>
<dbReference type="InterPro" id="IPR050903">
    <property type="entry name" value="Bact_Chemotaxis_MeTrfase"/>
</dbReference>
<dbReference type="PANTHER" id="PTHR24422">
    <property type="entry name" value="CHEMOTAXIS PROTEIN METHYLTRANSFERASE"/>
    <property type="match status" value="1"/>
</dbReference>
<dbReference type="Pfam" id="PF13596">
    <property type="entry name" value="PAS_10"/>
    <property type="match status" value="1"/>
</dbReference>
<dbReference type="InterPro" id="IPR022641">
    <property type="entry name" value="CheR_N"/>
</dbReference>
<dbReference type="SMART" id="SM00911">
    <property type="entry name" value="HWE_HK"/>
    <property type="match status" value="1"/>
</dbReference>
<dbReference type="InterPro" id="IPR036890">
    <property type="entry name" value="HATPase_C_sf"/>
</dbReference>
<keyword evidence="6" id="KW-0949">S-adenosyl-L-methionine</keyword>
<evidence type="ECO:0000313" key="16">
    <source>
        <dbReference type="Proteomes" id="UP000473531"/>
    </source>
</evidence>
<protein>
    <submittedName>
        <fullName evidence="15">PAS domain-containing protein</fullName>
    </submittedName>
</protein>
<evidence type="ECO:0000256" key="11">
    <source>
        <dbReference type="SAM" id="Coils"/>
    </source>
</evidence>
<gene>
    <name evidence="15" type="ORF">GRI44_09030</name>
</gene>